<dbReference type="EMBL" id="CP089982">
    <property type="protein sequence ID" value="WXA96834.1"/>
    <property type="molecule type" value="Genomic_DNA"/>
</dbReference>
<sequence>MKTGLDWTSMNEPLSELLTELGISLMWLTGYFTAARTGPGSPKPLGWLNDEKQALLRRRSGSRRQLLDCYDEIGEQMKANIAVVCPAPDDTQGIVDFCRGYLEAVRSDKAWPFEESGDPHDPPQAVLFVFQALAHEISRPDLPDHLRGELMEVWRDRERPRLSVHVSYLYEYWADVRRARRESP</sequence>
<gene>
    <name evidence="1" type="ORF">LZC95_08290</name>
</gene>
<accession>A0ABZ2KIR0</accession>
<evidence type="ECO:0000313" key="2">
    <source>
        <dbReference type="Proteomes" id="UP001379533"/>
    </source>
</evidence>
<organism evidence="1 2">
    <name type="scientific">Pendulispora brunnea</name>
    <dbReference type="NCBI Taxonomy" id="2905690"/>
    <lineage>
        <taxon>Bacteria</taxon>
        <taxon>Pseudomonadati</taxon>
        <taxon>Myxococcota</taxon>
        <taxon>Myxococcia</taxon>
        <taxon>Myxococcales</taxon>
        <taxon>Sorangiineae</taxon>
        <taxon>Pendulisporaceae</taxon>
        <taxon>Pendulispora</taxon>
    </lineage>
</organism>
<protein>
    <submittedName>
        <fullName evidence="1">Uncharacterized protein</fullName>
    </submittedName>
</protein>
<keyword evidence="2" id="KW-1185">Reference proteome</keyword>
<reference evidence="1 2" key="1">
    <citation type="submission" date="2021-12" db="EMBL/GenBank/DDBJ databases">
        <title>Discovery of the Pendulisporaceae a myxobacterial family with distinct sporulation behavior and unique specialized metabolism.</title>
        <authorList>
            <person name="Garcia R."/>
            <person name="Popoff A."/>
            <person name="Bader C.D."/>
            <person name="Loehr J."/>
            <person name="Walesch S."/>
            <person name="Walt C."/>
            <person name="Boldt J."/>
            <person name="Bunk B."/>
            <person name="Haeckl F.J.F.P.J."/>
            <person name="Gunesch A.P."/>
            <person name="Birkelbach J."/>
            <person name="Nuebel U."/>
            <person name="Pietschmann T."/>
            <person name="Bach T."/>
            <person name="Mueller R."/>
        </authorList>
    </citation>
    <scope>NUCLEOTIDE SEQUENCE [LARGE SCALE GENOMIC DNA]</scope>
    <source>
        <strain evidence="1 2">MSr12523</strain>
    </source>
</reference>
<proteinExistence type="predicted"/>
<dbReference type="RefSeq" id="WP_394847450.1">
    <property type="nucleotide sequence ID" value="NZ_CP089982.1"/>
</dbReference>
<evidence type="ECO:0000313" key="1">
    <source>
        <dbReference type="EMBL" id="WXA96834.1"/>
    </source>
</evidence>
<dbReference type="Proteomes" id="UP001379533">
    <property type="component" value="Chromosome"/>
</dbReference>
<name>A0ABZ2KIR0_9BACT</name>